<dbReference type="AlphaFoldDB" id="A0A1I5P8N4"/>
<feature type="transmembrane region" description="Helical" evidence="2">
    <location>
        <begin position="32"/>
        <end position="51"/>
    </location>
</feature>
<reference evidence="5" key="1">
    <citation type="submission" date="2016-10" db="EMBL/GenBank/DDBJ databases">
        <authorList>
            <person name="Varghese N."/>
            <person name="Submissions S."/>
        </authorList>
    </citation>
    <scope>NUCLEOTIDE SEQUENCE [LARGE SCALE GENOMIC DNA]</scope>
    <source>
        <strain evidence="5">DSM 17834</strain>
    </source>
</reference>
<keyword evidence="2" id="KW-0472">Membrane</keyword>
<gene>
    <name evidence="4" type="ORF">SAMN05216190_10856</name>
</gene>
<evidence type="ECO:0000313" key="5">
    <source>
        <dbReference type="Proteomes" id="UP000198784"/>
    </source>
</evidence>
<sequence>MAQGQIFAAVLLLGLLLIAVVSDVRHHRIPNLLILVGLILALAVQAYTGGWPGLRNGALGLLIGFSLFIPFYALGGVAAGDVKLMAMAGSFLTLGTSIWAVALTVISGSLLGVLFLIYKRQFWRSLHRYWVMLSLRTYVPTVEGDAIRMRFPYALAILTGTAFSLVWRPVGLPAGILG</sequence>
<dbReference type="GO" id="GO:0005886">
    <property type="term" value="C:plasma membrane"/>
    <property type="evidence" value="ECO:0007669"/>
    <property type="project" value="TreeGrafter"/>
</dbReference>
<dbReference type="RefSeq" id="WP_090499558.1">
    <property type="nucleotide sequence ID" value="NZ_FOWX01000008.1"/>
</dbReference>
<dbReference type="PANTHER" id="PTHR30487">
    <property type="entry name" value="TYPE 4 PREPILIN-LIKE PROTEINS LEADER PEPTIDE-PROCESSING ENZYME"/>
    <property type="match status" value="1"/>
</dbReference>
<dbReference type="InterPro" id="IPR000045">
    <property type="entry name" value="Prepilin_IV_endopep_pep"/>
</dbReference>
<dbReference type="PANTHER" id="PTHR30487:SF0">
    <property type="entry name" value="PREPILIN LEADER PEPTIDASE_N-METHYLTRANSFERASE-RELATED"/>
    <property type="match status" value="1"/>
</dbReference>
<protein>
    <submittedName>
        <fullName evidence="4">Prepilin peptidase CpaA</fullName>
    </submittedName>
</protein>
<dbReference type="OrthoDB" id="5508079at2"/>
<evidence type="ECO:0000256" key="2">
    <source>
        <dbReference type="SAM" id="Phobius"/>
    </source>
</evidence>
<dbReference type="InterPro" id="IPR050882">
    <property type="entry name" value="Prepilin_peptidase/N-MTase"/>
</dbReference>
<feature type="transmembrane region" description="Helical" evidence="2">
    <location>
        <begin position="151"/>
        <end position="170"/>
    </location>
</feature>
<dbReference type="Pfam" id="PF01478">
    <property type="entry name" value="Peptidase_A24"/>
    <property type="match status" value="1"/>
</dbReference>
<keyword evidence="2" id="KW-0812">Transmembrane</keyword>
<comment type="similarity">
    <text evidence="1">Belongs to the peptidase A24 family.</text>
</comment>
<feature type="domain" description="Prepilin type IV endopeptidase peptidase" evidence="3">
    <location>
        <begin position="11"/>
        <end position="112"/>
    </location>
</feature>
<proteinExistence type="inferred from homology"/>
<organism evidence="4 5">
    <name type="scientific">Pseudomonas borbori</name>
    <dbReference type="NCBI Taxonomy" id="289003"/>
    <lineage>
        <taxon>Bacteria</taxon>
        <taxon>Pseudomonadati</taxon>
        <taxon>Pseudomonadota</taxon>
        <taxon>Gammaproteobacteria</taxon>
        <taxon>Pseudomonadales</taxon>
        <taxon>Pseudomonadaceae</taxon>
        <taxon>Pseudomonas</taxon>
    </lineage>
</organism>
<dbReference type="STRING" id="289003.SAMN05216190_10856"/>
<evidence type="ECO:0000313" key="4">
    <source>
        <dbReference type="EMBL" id="SFP30297.1"/>
    </source>
</evidence>
<keyword evidence="5" id="KW-1185">Reference proteome</keyword>
<feature type="transmembrane region" description="Helical" evidence="2">
    <location>
        <begin position="98"/>
        <end position="118"/>
    </location>
</feature>
<dbReference type="GO" id="GO:0004190">
    <property type="term" value="F:aspartic-type endopeptidase activity"/>
    <property type="evidence" value="ECO:0007669"/>
    <property type="project" value="InterPro"/>
</dbReference>
<feature type="transmembrane region" description="Helical" evidence="2">
    <location>
        <begin position="58"/>
        <end position="78"/>
    </location>
</feature>
<dbReference type="Gene3D" id="1.20.120.1220">
    <property type="match status" value="1"/>
</dbReference>
<name>A0A1I5P8N4_9PSED</name>
<dbReference type="EMBL" id="FOWX01000008">
    <property type="protein sequence ID" value="SFP30297.1"/>
    <property type="molecule type" value="Genomic_DNA"/>
</dbReference>
<evidence type="ECO:0000256" key="1">
    <source>
        <dbReference type="ARBA" id="ARBA00005801"/>
    </source>
</evidence>
<evidence type="ECO:0000259" key="3">
    <source>
        <dbReference type="Pfam" id="PF01478"/>
    </source>
</evidence>
<dbReference type="GO" id="GO:0006465">
    <property type="term" value="P:signal peptide processing"/>
    <property type="evidence" value="ECO:0007669"/>
    <property type="project" value="TreeGrafter"/>
</dbReference>
<dbReference type="Proteomes" id="UP000198784">
    <property type="component" value="Unassembled WGS sequence"/>
</dbReference>
<accession>A0A1I5P8N4</accession>
<keyword evidence="2" id="KW-1133">Transmembrane helix</keyword>